<keyword evidence="2" id="KW-1185">Reference proteome</keyword>
<dbReference type="Gene3D" id="1.10.3210.10">
    <property type="entry name" value="Hypothetical protein af1432"/>
    <property type="match status" value="1"/>
</dbReference>
<evidence type="ECO:0000313" key="2">
    <source>
        <dbReference type="Proteomes" id="UP000235371"/>
    </source>
</evidence>
<proteinExistence type="predicted"/>
<dbReference type="AlphaFoldDB" id="A0A2J6SRF5"/>
<dbReference type="Proteomes" id="UP000235371">
    <property type="component" value="Unassembled WGS sequence"/>
</dbReference>
<protein>
    <recommendedName>
        <fullName evidence="3">HD domain-containing protein</fullName>
    </recommendedName>
</protein>
<dbReference type="InParanoid" id="A0A2J6SRF5"/>
<dbReference type="PANTHER" id="PTHR35569:SF1">
    <property type="entry name" value="CYANAMIDE HYDRATASE DDI2-RELATED"/>
    <property type="match status" value="1"/>
</dbReference>
<dbReference type="RefSeq" id="XP_024730251.1">
    <property type="nucleotide sequence ID" value="XM_024875819.1"/>
</dbReference>
<dbReference type="EMBL" id="KZ613883">
    <property type="protein sequence ID" value="PMD53347.1"/>
    <property type="molecule type" value="Genomic_DNA"/>
</dbReference>
<dbReference type="OrthoDB" id="2378324at2759"/>
<dbReference type="SUPFAM" id="SSF109604">
    <property type="entry name" value="HD-domain/PDEase-like"/>
    <property type="match status" value="1"/>
</dbReference>
<reference evidence="1 2" key="1">
    <citation type="submission" date="2016-04" db="EMBL/GenBank/DDBJ databases">
        <title>A degradative enzymes factory behind the ericoid mycorrhizal symbiosis.</title>
        <authorList>
            <consortium name="DOE Joint Genome Institute"/>
            <person name="Martino E."/>
            <person name="Morin E."/>
            <person name="Grelet G."/>
            <person name="Kuo A."/>
            <person name="Kohler A."/>
            <person name="Daghino S."/>
            <person name="Barry K."/>
            <person name="Choi C."/>
            <person name="Cichocki N."/>
            <person name="Clum A."/>
            <person name="Copeland A."/>
            <person name="Hainaut M."/>
            <person name="Haridas S."/>
            <person name="Labutti K."/>
            <person name="Lindquist E."/>
            <person name="Lipzen A."/>
            <person name="Khouja H.-R."/>
            <person name="Murat C."/>
            <person name="Ohm R."/>
            <person name="Olson A."/>
            <person name="Spatafora J."/>
            <person name="Veneault-Fourrey C."/>
            <person name="Henrissat B."/>
            <person name="Grigoriev I."/>
            <person name="Martin F."/>
            <person name="Perotto S."/>
        </authorList>
    </citation>
    <scope>NUCLEOTIDE SEQUENCE [LARGE SCALE GENOMIC DNA]</scope>
    <source>
        <strain evidence="1 2">E</strain>
    </source>
</reference>
<name>A0A2J6SRF5_9HELO</name>
<dbReference type="PANTHER" id="PTHR35569">
    <property type="entry name" value="CYANAMIDE HYDRATASE DDI2-RELATED"/>
    <property type="match status" value="1"/>
</dbReference>
<sequence length="223" mass="24658">MSAVPLPTRVLAGIVVPDTVLITKALEYARKYCTLQVYNHVVRSWLFGFAISPSLYPNIDQELFSVSLILHDLGWDPSGELVSTDKRFEVDSAIAARSFLRSHAPDWDARKLQLVWDTIALHSSASLALHKEDEVAGACMGILADITGPERSIGGVLSREVYEEVVKEFPLLGIKEGIKDIFCGICKTKPETTYDNFVGDFGEKFLQGYSRVGKTAVDFMMAP</sequence>
<evidence type="ECO:0008006" key="3">
    <source>
        <dbReference type="Google" id="ProtNLM"/>
    </source>
</evidence>
<organism evidence="1 2">
    <name type="scientific">Hyaloscypha bicolor E</name>
    <dbReference type="NCBI Taxonomy" id="1095630"/>
    <lineage>
        <taxon>Eukaryota</taxon>
        <taxon>Fungi</taxon>
        <taxon>Dikarya</taxon>
        <taxon>Ascomycota</taxon>
        <taxon>Pezizomycotina</taxon>
        <taxon>Leotiomycetes</taxon>
        <taxon>Helotiales</taxon>
        <taxon>Hyaloscyphaceae</taxon>
        <taxon>Hyaloscypha</taxon>
        <taxon>Hyaloscypha bicolor</taxon>
    </lineage>
</organism>
<accession>A0A2J6SRF5</accession>
<gene>
    <name evidence="1" type="ORF">K444DRAFT_541711</name>
</gene>
<dbReference type="GeneID" id="36583898"/>
<dbReference type="STRING" id="1095630.A0A2J6SRF5"/>
<evidence type="ECO:0000313" key="1">
    <source>
        <dbReference type="EMBL" id="PMD53347.1"/>
    </source>
</evidence>